<gene>
    <name evidence="2" type="ORF">DIURU_000073</name>
</gene>
<dbReference type="AlphaFoldDB" id="A0A642V004"/>
<keyword evidence="1" id="KW-1133">Transmembrane helix</keyword>
<name>A0A642V004_DIURU</name>
<dbReference type="Proteomes" id="UP000449547">
    <property type="component" value="Unassembled WGS sequence"/>
</dbReference>
<keyword evidence="3" id="KW-1185">Reference proteome</keyword>
<protein>
    <submittedName>
        <fullName evidence="2">Uncharacterized protein</fullName>
    </submittedName>
</protein>
<reference evidence="2 3" key="1">
    <citation type="submission" date="2019-07" db="EMBL/GenBank/DDBJ databases">
        <title>Genome assembly of two rare yeast pathogens: Diutina rugosa and Trichomonascus ciferrii.</title>
        <authorList>
            <person name="Mixao V."/>
            <person name="Saus E."/>
            <person name="Hansen A."/>
            <person name="Lass-Flor C."/>
            <person name="Gabaldon T."/>
        </authorList>
    </citation>
    <scope>NUCLEOTIDE SEQUENCE [LARGE SCALE GENOMIC DNA]</scope>
    <source>
        <strain evidence="2 3">CBS 613</strain>
    </source>
</reference>
<proteinExistence type="predicted"/>
<accession>A0A642V004</accession>
<organism evidence="2 3">
    <name type="scientific">Diutina rugosa</name>
    <name type="common">Yeast</name>
    <name type="synonym">Candida rugosa</name>
    <dbReference type="NCBI Taxonomy" id="5481"/>
    <lineage>
        <taxon>Eukaryota</taxon>
        <taxon>Fungi</taxon>
        <taxon>Dikarya</taxon>
        <taxon>Ascomycota</taxon>
        <taxon>Saccharomycotina</taxon>
        <taxon>Pichiomycetes</taxon>
        <taxon>Debaryomycetaceae</taxon>
        <taxon>Diutina</taxon>
    </lineage>
</organism>
<feature type="transmembrane region" description="Helical" evidence="1">
    <location>
        <begin position="137"/>
        <end position="155"/>
    </location>
</feature>
<dbReference type="RefSeq" id="XP_034015188.1">
    <property type="nucleotide sequence ID" value="XM_034159010.1"/>
</dbReference>
<evidence type="ECO:0000313" key="2">
    <source>
        <dbReference type="EMBL" id="KAA8908760.1"/>
    </source>
</evidence>
<keyword evidence="1" id="KW-0472">Membrane</keyword>
<dbReference type="EMBL" id="SWFT01000004">
    <property type="protein sequence ID" value="KAA8908760.1"/>
    <property type="molecule type" value="Genomic_DNA"/>
</dbReference>
<keyword evidence="1" id="KW-0812">Transmembrane</keyword>
<comment type="caution">
    <text evidence="2">The sequence shown here is derived from an EMBL/GenBank/DDBJ whole genome shotgun (WGS) entry which is preliminary data.</text>
</comment>
<dbReference type="GeneID" id="54778726"/>
<evidence type="ECO:0000313" key="3">
    <source>
        <dbReference type="Proteomes" id="UP000449547"/>
    </source>
</evidence>
<evidence type="ECO:0000256" key="1">
    <source>
        <dbReference type="SAM" id="Phobius"/>
    </source>
</evidence>
<sequence length="178" mass="19790">MGTHTSYSPVVPSSGIDFQWDPSQICPDDISRFLTVTGNDDVIECWGEPFQEPKGRLMVNSSTPEIVDFCRELEQPMAPYLNRCSSEAPCRHEDAPYCLELANGTQVCIASQPWFATSEKHVWWVTERASRLSNGEIALASVLPVVAVLVAAIGLRRWQQIRRHRRNLASAGAGAYKA</sequence>
<dbReference type="VEuPathDB" id="FungiDB:DIURU_000073"/>